<proteinExistence type="predicted"/>
<evidence type="ECO:0000256" key="6">
    <source>
        <dbReference type="SAM" id="Phobius"/>
    </source>
</evidence>
<reference evidence="8" key="1">
    <citation type="submission" date="2012-03" db="EMBL/GenBank/DDBJ databases">
        <title>Functional metagenomics reveals considerable lignocellulase gene clusters in the gut microbiome of a wood-feeding higher termite.</title>
        <authorList>
            <person name="Liu N."/>
        </authorList>
    </citation>
    <scope>NUCLEOTIDE SEQUENCE</scope>
</reference>
<keyword evidence="2" id="KW-1003">Cell membrane</keyword>
<dbReference type="PANTHER" id="PTHR43738">
    <property type="entry name" value="ABC TRANSPORTER, MEMBRANE PROTEIN"/>
    <property type="match status" value="1"/>
</dbReference>
<feature type="transmembrane region" description="Helical" evidence="6">
    <location>
        <begin position="21"/>
        <end position="43"/>
    </location>
</feature>
<evidence type="ECO:0000256" key="4">
    <source>
        <dbReference type="ARBA" id="ARBA00022989"/>
    </source>
</evidence>
<comment type="subcellular location">
    <subcellularLocation>
        <location evidence="1">Cell membrane</location>
        <topology evidence="1">Multi-pass membrane protein</topology>
    </subcellularLocation>
</comment>
<feature type="transmembrane region" description="Helical" evidence="6">
    <location>
        <begin position="364"/>
        <end position="388"/>
    </location>
</feature>
<dbReference type="EMBL" id="JQ844221">
    <property type="protein sequence ID" value="AGS53104.1"/>
    <property type="molecule type" value="Genomic_DNA"/>
</dbReference>
<dbReference type="AlphaFoldDB" id="A0A806KJ18"/>
<feature type="transmembrane region" description="Helical" evidence="6">
    <location>
        <begin position="314"/>
        <end position="344"/>
    </location>
</feature>
<evidence type="ECO:0000256" key="5">
    <source>
        <dbReference type="ARBA" id="ARBA00023136"/>
    </source>
</evidence>
<keyword evidence="5 6" id="KW-0472">Membrane</keyword>
<accession>A0A806KJ18</accession>
<evidence type="ECO:0000256" key="2">
    <source>
        <dbReference type="ARBA" id="ARBA00022475"/>
    </source>
</evidence>
<feature type="transmembrane region" description="Helical" evidence="6">
    <location>
        <begin position="273"/>
        <end position="294"/>
    </location>
</feature>
<dbReference type="InterPro" id="IPR003838">
    <property type="entry name" value="ABC3_permease_C"/>
</dbReference>
<dbReference type="InterPro" id="IPR051125">
    <property type="entry name" value="ABC-4/HrtB_transporter"/>
</dbReference>
<evidence type="ECO:0000256" key="3">
    <source>
        <dbReference type="ARBA" id="ARBA00022692"/>
    </source>
</evidence>
<name>A0A806KJ18_9BACT</name>
<dbReference type="PANTHER" id="PTHR43738:SF2">
    <property type="entry name" value="ABC TRANSPORTER PERMEASE"/>
    <property type="match status" value="1"/>
</dbReference>
<sequence length="403" mass="43896">MEKINLNICVLSLKNLRANPVRASCLMVVTAVLAFALFGGSIIELNLRQGLASMTNRFGADLMVIPKGAAEKAQTLLLYGGRNFFYFDAGILDTVAKTWGVAHASPQFFLASISSGCCDDAVQLIAYDPATDFVVQPWVAEKHSGLIIDGQVVVGSRIIRRPDGVIRLFNHEYPVAARLSGSASGFDTSIFMTMNTMRQLIDRAHEENYRFPADEYGGEIISVVLVKTDTKDIKTFVADSIKSENENVDVLVTQVIFDRITGTLSGFVKYIRIFSIAVWALAVVLLAAVFCGIIHERKKEFAILRILGATRKRLAGIVLSEAAFAGIAGGAGGIIAASLVVFPFSIIISEWLELPYLDAPFHHIMLLVLGSLFLSSLTGPLASLYAALRISKAETYYTMREGE</sequence>
<feature type="domain" description="ABC3 transporter permease C-terminal" evidence="7">
    <location>
        <begin position="273"/>
        <end position="394"/>
    </location>
</feature>
<evidence type="ECO:0000313" key="8">
    <source>
        <dbReference type="EMBL" id="AGS53104.1"/>
    </source>
</evidence>
<evidence type="ECO:0000259" key="7">
    <source>
        <dbReference type="Pfam" id="PF02687"/>
    </source>
</evidence>
<keyword evidence="4 6" id="KW-1133">Transmembrane helix</keyword>
<dbReference type="GO" id="GO:0005886">
    <property type="term" value="C:plasma membrane"/>
    <property type="evidence" value="ECO:0007669"/>
    <property type="project" value="UniProtKB-SubCell"/>
</dbReference>
<protein>
    <recommendedName>
        <fullName evidence="7">ABC3 transporter permease C-terminal domain-containing protein</fullName>
    </recommendedName>
</protein>
<evidence type="ECO:0000256" key="1">
    <source>
        <dbReference type="ARBA" id="ARBA00004651"/>
    </source>
</evidence>
<dbReference type="Pfam" id="PF02687">
    <property type="entry name" value="FtsX"/>
    <property type="match status" value="1"/>
</dbReference>
<keyword evidence="3 6" id="KW-0812">Transmembrane</keyword>
<organism evidence="8">
    <name type="scientific">uncultured bacterium contig00036</name>
    <dbReference type="NCBI Taxonomy" id="1181524"/>
    <lineage>
        <taxon>Bacteria</taxon>
        <taxon>environmental samples</taxon>
    </lineage>
</organism>